<organism evidence="3 4">
    <name type="scientific">Engelhardtia mirabilis</name>
    <dbReference type="NCBI Taxonomy" id="2528011"/>
    <lineage>
        <taxon>Bacteria</taxon>
        <taxon>Pseudomonadati</taxon>
        <taxon>Planctomycetota</taxon>
        <taxon>Planctomycetia</taxon>
        <taxon>Planctomycetia incertae sedis</taxon>
        <taxon>Engelhardtia</taxon>
    </lineage>
</organism>
<protein>
    <recommendedName>
        <fullName evidence="2">Methyltransferase type 11 domain-containing protein</fullName>
    </recommendedName>
</protein>
<dbReference type="SUPFAM" id="SSF53335">
    <property type="entry name" value="S-adenosyl-L-methionine-dependent methyltransferases"/>
    <property type="match status" value="1"/>
</dbReference>
<evidence type="ECO:0000313" key="3">
    <source>
        <dbReference type="EMBL" id="QDU66150.1"/>
    </source>
</evidence>
<evidence type="ECO:0000259" key="2">
    <source>
        <dbReference type="Pfam" id="PF08241"/>
    </source>
</evidence>
<reference evidence="3 4" key="1">
    <citation type="submission" date="2019-02" db="EMBL/GenBank/DDBJ databases">
        <title>Deep-cultivation of Planctomycetes and their phenomic and genomic characterization uncovers novel biology.</title>
        <authorList>
            <person name="Wiegand S."/>
            <person name="Jogler M."/>
            <person name="Boedeker C."/>
            <person name="Pinto D."/>
            <person name="Vollmers J."/>
            <person name="Rivas-Marin E."/>
            <person name="Kohn T."/>
            <person name="Peeters S.H."/>
            <person name="Heuer A."/>
            <person name="Rast P."/>
            <person name="Oberbeckmann S."/>
            <person name="Bunk B."/>
            <person name="Jeske O."/>
            <person name="Meyerdierks A."/>
            <person name="Storesund J.E."/>
            <person name="Kallscheuer N."/>
            <person name="Luecker S."/>
            <person name="Lage O.M."/>
            <person name="Pohl T."/>
            <person name="Merkel B.J."/>
            <person name="Hornburger P."/>
            <person name="Mueller R.-W."/>
            <person name="Bruemmer F."/>
            <person name="Labrenz M."/>
            <person name="Spormann A.M."/>
            <person name="Op den Camp H."/>
            <person name="Overmann J."/>
            <person name="Amann R."/>
            <person name="Jetten M.S.M."/>
            <person name="Mascher T."/>
            <person name="Medema M.H."/>
            <person name="Devos D.P."/>
            <person name="Kaster A.-K."/>
            <person name="Ovreas L."/>
            <person name="Rohde M."/>
            <person name="Galperin M.Y."/>
            <person name="Jogler C."/>
        </authorList>
    </citation>
    <scope>NUCLEOTIDE SEQUENCE [LARGE SCALE GENOMIC DNA]</scope>
    <source>
        <strain evidence="3 4">Pla133</strain>
    </source>
</reference>
<dbReference type="InterPro" id="IPR029063">
    <property type="entry name" value="SAM-dependent_MTases_sf"/>
</dbReference>
<dbReference type="CDD" id="cd02440">
    <property type="entry name" value="AdoMet_MTases"/>
    <property type="match status" value="1"/>
</dbReference>
<feature type="region of interest" description="Disordered" evidence="1">
    <location>
        <begin position="1"/>
        <end position="30"/>
    </location>
</feature>
<proteinExistence type="predicted"/>
<dbReference type="RefSeq" id="WP_145063448.1">
    <property type="nucleotide sequence ID" value="NZ_CP036287.1"/>
</dbReference>
<sequence length="214" mass="23561">MDPRQTHATVGDRWTAPGAGEHYAGGRWRSSRAAGRDPRLVRRALLRHARGLRLERVLDVPCGAGRLRPVLEGTGASTVGVDVSPEMLAAAPAGLRIQASAWALPFADRSFDAVVCCRLLHHVASDDERAGLLGELVRVSRGLVLVSFWDSSSWHAWRRRAGLRRATHPDTRVALERRTLERLIEGAGARVLGFEHSLRFVSQQAFAIARREAD</sequence>
<dbReference type="Proteomes" id="UP000316921">
    <property type="component" value="Chromosome"/>
</dbReference>
<evidence type="ECO:0000313" key="4">
    <source>
        <dbReference type="Proteomes" id="UP000316921"/>
    </source>
</evidence>
<dbReference type="InterPro" id="IPR050508">
    <property type="entry name" value="Methyltransf_Superfamily"/>
</dbReference>
<name>A0A518BGQ4_9BACT</name>
<dbReference type="InterPro" id="IPR013216">
    <property type="entry name" value="Methyltransf_11"/>
</dbReference>
<dbReference type="GO" id="GO:0008757">
    <property type="term" value="F:S-adenosylmethionine-dependent methyltransferase activity"/>
    <property type="evidence" value="ECO:0007669"/>
    <property type="project" value="InterPro"/>
</dbReference>
<dbReference type="KEGG" id="pbap:Pla133_12160"/>
<feature type="domain" description="Methyltransferase type 11" evidence="2">
    <location>
        <begin position="58"/>
        <end position="140"/>
    </location>
</feature>
<dbReference type="AlphaFoldDB" id="A0A518BGQ4"/>
<dbReference type="EMBL" id="CP036287">
    <property type="protein sequence ID" value="QDU66150.1"/>
    <property type="molecule type" value="Genomic_DNA"/>
</dbReference>
<dbReference type="PANTHER" id="PTHR42912:SF93">
    <property type="entry name" value="N6-ADENOSINE-METHYLTRANSFERASE TMT1A"/>
    <property type="match status" value="1"/>
</dbReference>
<dbReference type="Pfam" id="PF08241">
    <property type="entry name" value="Methyltransf_11"/>
    <property type="match status" value="1"/>
</dbReference>
<dbReference type="Gene3D" id="3.40.50.150">
    <property type="entry name" value="Vaccinia Virus protein VP39"/>
    <property type="match status" value="1"/>
</dbReference>
<keyword evidence="4" id="KW-1185">Reference proteome</keyword>
<accession>A0A518BGQ4</accession>
<gene>
    <name evidence="3" type="ORF">Pla133_12160</name>
</gene>
<evidence type="ECO:0000256" key="1">
    <source>
        <dbReference type="SAM" id="MobiDB-lite"/>
    </source>
</evidence>
<dbReference type="PANTHER" id="PTHR42912">
    <property type="entry name" value="METHYLTRANSFERASE"/>
    <property type="match status" value="1"/>
</dbReference>